<gene>
    <name evidence="4" type="ordered locus">Ndas_3505</name>
</gene>
<feature type="transmembrane region" description="Helical" evidence="2">
    <location>
        <begin position="261"/>
        <end position="283"/>
    </location>
</feature>
<feature type="transmembrane region" description="Helical" evidence="2">
    <location>
        <begin position="325"/>
        <end position="344"/>
    </location>
</feature>
<dbReference type="InterPro" id="IPR002656">
    <property type="entry name" value="Acyl_transf_3_dom"/>
</dbReference>
<dbReference type="InterPro" id="IPR052734">
    <property type="entry name" value="Nod_factor_acetyltransferase"/>
</dbReference>
<dbReference type="KEGG" id="nda:Ndas_3505"/>
<dbReference type="eggNOG" id="COG3594">
    <property type="taxonomic scope" value="Bacteria"/>
</dbReference>
<organism evidence="4 5">
    <name type="scientific">Nocardiopsis dassonvillei (strain ATCC 23218 / DSM 43111 / CIP 107115 / JCM 7437 / KCTC 9190 / NBRC 14626 / NCTC 10488 / NRRL B-5397 / IMRU 509)</name>
    <name type="common">Actinomadura dassonvillei</name>
    <dbReference type="NCBI Taxonomy" id="446468"/>
    <lineage>
        <taxon>Bacteria</taxon>
        <taxon>Bacillati</taxon>
        <taxon>Actinomycetota</taxon>
        <taxon>Actinomycetes</taxon>
        <taxon>Streptosporangiales</taxon>
        <taxon>Nocardiopsidaceae</taxon>
        <taxon>Nocardiopsis</taxon>
    </lineage>
</organism>
<keyword evidence="4" id="KW-0012">Acyltransferase</keyword>
<dbReference type="GO" id="GO:0016747">
    <property type="term" value="F:acyltransferase activity, transferring groups other than amino-acyl groups"/>
    <property type="evidence" value="ECO:0007669"/>
    <property type="project" value="InterPro"/>
</dbReference>
<keyword evidence="2" id="KW-1133">Transmembrane helix</keyword>
<evidence type="ECO:0000313" key="4">
    <source>
        <dbReference type="EMBL" id="ADH68906.1"/>
    </source>
</evidence>
<evidence type="ECO:0000313" key="5">
    <source>
        <dbReference type="Proteomes" id="UP000002219"/>
    </source>
</evidence>
<dbReference type="AlphaFoldDB" id="D7B4B1"/>
<dbReference type="Pfam" id="PF01757">
    <property type="entry name" value="Acyl_transf_3"/>
    <property type="match status" value="1"/>
</dbReference>
<keyword evidence="5" id="KW-1185">Reference proteome</keyword>
<dbReference type="PANTHER" id="PTHR37312:SF1">
    <property type="entry name" value="MEMBRANE-BOUND ACYLTRANSFERASE YKRP-RELATED"/>
    <property type="match status" value="1"/>
</dbReference>
<dbReference type="HOGENOM" id="CLU_047004_2_0_11"/>
<sequence length="373" mass="41490">MPQPWDPAAPTSSPAPTESTAPASSDGAAQRSTRPPARDSHLDNAKFLLITLVVVGHAIEPLLDQGAARALYYWIYFFHMPAFILVSGYLARSFDGSPARVEKLVLSVAVPYLVFWGIHKGIYTVEGGELPETLSPLEPTWTLWFLIALFVWRLSVPVWQRLKYPVLIAVLISLFAASVELGTTMSLGRVLSFLPFFVLGLCLRREHFALLARTRVRVVALVFLASTVLLAVPLAERLDKDWLYWVHSLTDRAIDPLLPSVLIRLGLMGLALLMTAAFLALVPRRRTWFTDAGRHTMYVFLWHSVAFILLKASPWYDSIDGEKGLVVTVLIGLALVPLLSSSWVRRSTHWVVEPKAGRLLREDVSRNGLSGSS</sequence>
<feature type="transmembrane region" description="Helical" evidence="2">
    <location>
        <begin position="216"/>
        <end position="235"/>
    </location>
</feature>
<evidence type="ECO:0000256" key="2">
    <source>
        <dbReference type="SAM" id="Phobius"/>
    </source>
</evidence>
<feature type="transmembrane region" description="Helical" evidence="2">
    <location>
        <begin position="71"/>
        <end position="91"/>
    </location>
</feature>
<feature type="compositionally biased region" description="Low complexity" evidence="1">
    <location>
        <begin position="8"/>
        <end position="25"/>
    </location>
</feature>
<protein>
    <submittedName>
        <fullName evidence="4">Acyltransferase 3</fullName>
    </submittedName>
</protein>
<feature type="transmembrane region" description="Helical" evidence="2">
    <location>
        <begin position="295"/>
        <end position="313"/>
    </location>
</feature>
<evidence type="ECO:0000256" key="1">
    <source>
        <dbReference type="SAM" id="MobiDB-lite"/>
    </source>
</evidence>
<feature type="transmembrane region" description="Helical" evidence="2">
    <location>
        <begin position="139"/>
        <end position="155"/>
    </location>
</feature>
<dbReference type="PANTHER" id="PTHR37312">
    <property type="entry name" value="MEMBRANE-BOUND ACYLTRANSFERASE YKRP-RELATED"/>
    <property type="match status" value="1"/>
</dbReference>
<dbReference type="Proteomes" id="UP000002219">
    <property type="component" value="Chromosome 1"/>
</dbReference>
<keyword evidence="2" id="KW-0812">Transmembrane</keyword>
<feature type="region of interest" description="Disordered" evidence="1">
    <location>
        <begin position="1"/>
        <end position="39"/>
    </location>
</feature>
<evidence type="ECO:0000259" key="3">
    <source>
        <dbReference type="Pfam" id="PF01757"/>
    </source>
</evidence>
<accession>D7B4B1</accession>
<keyword evidence="2" id="KW-0472">Membrane</keyword>
<keyword evidence="4" id="KW-0808">Transferase</keyword>
<dbReference type="EMBL" id="CP002040">
    <property type="protein sequence ID" value="ADH68906.1"/>
    <property type="molecule type" value="Genomic_DNA"/>
</dbReference>
<proteinExistence type="predicted"/>
<feature type="transmembrane region" description="Helical" evidence="2">
    <location>
        <begin position="162"/>
        <end position="179"/>
    </location>
</feature>
<name>D7B4B1_NOCDD</name>
<reference evidence="4 5" key="1">
    <citation type="journal article" date="2010" name="Stand. Genomic Sci.">
        <title>Complete genome sequence of Nocardiopsis dassonvillei type strain (IMRU 509).</title>
        <authorList>
            <person name="Sun H."/>
            <person name="Lapidus A."/>
            <person name="Nolan M."/>
            <person name="Lucas S."/>
            <person name="Del Rio T.G."/>
            <person name="Tice H."/>
            <person name="Cheng J.F."/>
            <person name="Tapia R."/>
            <person name="Han C."/>
            <person name="Goodwin L."/>
            <person name="Pitluck S."/>
            <person name="Pagani I."/>
            <person name="Ivanova N."/>
            <person name="Mavromatis K."/>
            <person name="Mikhailova N."/>
            <person name="Pati A."/>
            <person name="Chen A."/>
            <person name="Palaniappan K."/>
            <person name="Land M."/>
            <person name="Hauser L."/>
            <person name="Chang Y.J."/>
            <person name="Jeffries C.D."/>
            <person name="Djao O.D."/>
            <person name="Rohde M."/>
            <person name="Sikorski J."/>
            <person name="Goker M."/>
            <person name="Woyke T."/>
            <person name="Bristow J."/>
            <person name="Eisen J.A."/>
            <person name="Markowitz V."/>
            <person name="Hugenholtz P."/>
            <person name="Kyrpides N.C."/>
            <person name="Klenk H.P."/>
        </authorList>
    </citation>
    <scope>NUCLEOTIDE SEQUENCE [LARGE SCALE GENOMIC DNA]</scope>
    <source>
        <strain evidence="5">ATCC 23218 / DSM 43111 / CIP 107115 / JCM 7437 / KCTC 9190 / NBRC 14626 / NCTC 10488 / NRRL B-5397 / IMRU 509</strain>
    </source>
</reference>
<dbReference type="STRING" id="446468.Ndas_3505"/>
<feature type="domain" description="Acyltransferase 3" evidence="3">
    <location>
        <begin position="42"/>
        <end position="330"/>
    </location>
</feature>
<feature type="transmembrane region" description="Helical" evidence="2">
    <location>
        <begin position="103"/>
        <end position="119"/>
    </location>
</feature>
<feature type="transmembrane region" description="Helical" evidence="2">
    <location>
        <begin position="185"/>
        <end position="204"/>
    </location>
</feature>